<gene>
    <name evidence="6" type="ORF">ARMGADRAFT_1067052</name>
</gene>
<accession>A0A2H3CQS1</accession>
<dbReference type="SUPFAM" id="SSF144232">
    <property type="entry name" value="HIT/MYND zinc finger-like"/>
    <property type="match status" value="1"/>
</dbReference>
<dbReference type="InterPro" id="IPR002893">
    <property type="entry name" value="Znf_MYND"/>
</dbReference>
<evidence type="ECO:0000259" key="5">
    <source>
        <dbReference type="PROSITE" id="PS50865"/>
    </source>
</evidence>
<dbReference type="OMA" id="WAMAHAI"/>
<dbReference type="Pfam" id="PF01753">
    <property type="entry name" value="zf-MYND"/>
    <property type="match status" value="1"/>
</dbReference>
<feature type="domain" description="MYND-type" evidence="5">
    <location>
        <begin position="436"/>
        <end position="476"/>
    </location>
</feature>
<dbReference type="Gene3D" id="6.10.140.2220">
    <property type="match status" value="1"/>
</dbReference>
<proteinExistence type="predicted"/>
<name>A0A2H3CQS1_ARMGA</name>
<evidence type="ECO:0000256" key="1">
    <source>
        <dbReference type="ARBA" id="ARBA00022723"/>
    </source>
</evidence>
<protein>
    <recommendedName>
        <fullName evidence="5">MYND-type domain-containing protein</fullName>
    </recommendedName>
</protein>
<sequence>MRDDTICRHFPFSFLPSFRPRMSRQQRASRFHDLPSTIARINEFASEPLTAIHKDILPRYLETFRYHLSTDKIPSLTDTDADLSTVRACLVAFTNGLLILEMQEKRENIQRPGIWEGVISMWKPVYSWALYFFQSSNIYSGNASVVQEENVASVTMLLAQMSAHTEIAHIFLSNVVFLETVCKLWIFLGRSGEHPAYPAFRKLMHGLLFGAQKDPLLSTTLRPVLIRNPEQVSKVVLRSLITEIQRQSTNFEYLLDALTSFPVFSEASDDVQNDLYAHSAPWLCRAIRLIVSRREPYSPFDVAPAILCLDIAFEAVRGCCWSFIYTSVTACDHQLLESILKVDRFVRINQIEPGKAKFYDTIIEVLTLAMVNTVYRSFLRRVRWAMAHAIKLEPDLDMDGPIANHWFRLKEVATEHEIAKQRYDIKHDKGLRLCDNNKCPKTSREPSRRCSGCWVSFYCSEQCQRLHWVGDHRKACKDIQKSRKMGGTHNTCARDRHLQEEWTKIKVRQNLCHLFNMRKEDILKNPAAENYPTVIAVNFCHEEGVRMSSIPLDEARGVMGQVDWDMYTRNGDKVIILTEVPYGRDFLSRAVYPLRACGIPRRTD</sequence>
<reference evidence="7" key="1">
    <citation type="journal article" date="2017" name="Nat. Ecol. Evol.">
        <title>Genome expansion and lineage-specific genetic innovations in the forest pathogenic fungi Armillaria.</title>
        <authorList>
            <person name="Sipos G."/>
            <person name="Prasanna A.N."/>
            <person name="Walter M.C."/>
            <person name="O'Connor E."/>
            <person name="Balint B."/>
            <person name="Krizsan K."/>
            <person name="Kiss B."/>
            <person name="Hess J."/>
            <person name="Varga T."/>
            <person name="Slot J."/>
            <person name="Riley R."/>
            <person name="Boka B."/>
            <person name="Rigling D."/>
            <person name="Barry K."/>
            <person name="Lee J."/>
            <person name="Mihaltcheva S."/>
            <person name="LaButti K."/>
            <person name="Lipzen A."/>
            <person name="Waldron R."/>
            <person name="Moloney N.M."/>
            <person name="Sperisen C."/>
            <person name="Kredics L."/>
            <person name="Vagvoelgyi C."/>
            <person name="Patrignani A."/>
            <person name="Fitzpatrick D."/>
            <person name="Nagy I."/>
            <person name="Doyle S."/>
            <person name="Anderson J.B."/>
            <person name="Grigoriev I.V."/>
            <person name="Gueldener U."/>
            <person name="Muensterkoetter M."/>
            <person name="Nagy L.G."/>
        </authorList>
    </citation>
    <scope>NUCLEOTIDE SEQUENCE [LARGE SCALE GENOMIC DNA]</scope>
    <source>
        <strain evidence="7">Ar21-2</strain>
    </source>
</reference>
<dbReference type="PROSITE" id="PS50865">
    <property type="entry name" value="ZF_MYND_2"/>
    <property type="match status" value="1"/>
</dbReference>
<dbReference type="AlphaFoldDB" id="A0A2H3CQS1"/>
<evidence type="ECO:0000256" key="4">
    <source>
        <dbReference type="PROSITE-ProRule" id="PRU00134"/>
    </source>
</evidence>
<keyword evidence="3" id="KW-0862">Zinc</keyword>
<keyword evidence="7" id="KW-1185">Reference proteome</keyword>
<evidence type="ECO:0000313" key="6">
    <source>
        <dbReference type="EMBL" id="PBK85395.1"/>
    </source>
</evidence>
<evidence type="ECO:0000256" key="2">
    <source>
        <dbReference type="ARBA" id="ARBA00022771"/>
    </source>
</evidence>
<dbReference type="EMBL" id="KZ293691">
    <property type="protein sequence ID" value="PBK85395.1"/>
    <property type="molecule type" value="Genomic_DNA"/>
</dbReference>
<evidence type="ECO:0000313" key="7">
    <source>
        <dbReference type="Proteomes" id="UP000217790"/>
    </source>
</evidence>
<organism evidence="6 7">
    <name type="scientific">Armillaria gallica</name>
    <name type="common">Bulbous honey fungus</name>
    <name type="synonym">Armillaria bulbosa</name>
    <dbReference type="NCBI Taxonomy" id="47427"/>
    <lineage>
        <taxon>Eukaryota</taxon>
        <taxon>Fungi</taxon>
        <taxon>Dikarya</taxon>
        <taxon>Basidiomycota</taxon>
        <taxon>Agaricomycotina</taxon>
        <taxon>Agaricomycetes</taxon>
        <taxon>Agaricomycetidae</taxon>
        <taxon>Agaricales</taxon>
        <taxon>Marasmiineae</taxon>
        <taxon>Physalacriaceae</taxon>
        <taxon>Armillaria</taxon>
    </lineage>
</organism>
<dbReference type="GO" id="GO:0008270">
    <property type="term" value="F:zinc ion binding"/>
    <property type="evidence" value="ECO:0007669"/>
    <property type="project" value="UniProtKB-KW"/>
</dbReference>
<dbReference type="STRING" id="47427.A0A2H3CQS1"/>
<keyword evidence="1" id="KW-0479">Metal-binding</keyword>
<dbReference type="InParanoid" id="A0A2H3CQS1"/>
<dbReference type="OrthoDB" id="3070147at2759"/>
<keyword evidence="2 4" id="KW-0863">Zinc-finger</keyword>
<dbReference type="Proteomes" id="UP000217790">
    <property type="component" value="Unassembled WGS sequence"/>
</dbReference>
<evidence type="ECO:0000256" key="3">
    <source>
        <dbReference type="ARBA" id="ARBA00022833"/>
    </source>
</evidence>